<dbReference type="EMBL" id="PIET01000128">
    <property type="protein sequence ID" value="PLM66863.1"/>
    <property type="molecule type" value="Genomic_DNA"/>
</dbReference>
<sequence length="170" mass="20021">MYLSEYCGRILPTGEFKSDDFLISLKEAFKCHWRNGHHPSLGKDTLFVRPDEVLNYHLRKVHVNINQYANYNYSCTKKCWDEWSYGLIDEHGRFRPTPVSNSYLIYAVNEHRDAALLAYWDPPAHTKANQPVWMDSVINFTKVFHDKTNTSPFPRESDPWSYSFKIKKPA</sequence>
<evidence type="ECO:0000313" key="2">
    <source>
        <dbReference type="Proteomes" id="UP000234661"/>
    </source>
</evidence>
<reference evidence="1 2" key="2">
    <citation type="submission" date="2018-01" db="EMBL/GenBank/DDBJ databases">
        <title>Genomic study of Klebsiella pneumoniae.</title>
        <authorList>
            <person name="Yang Y."/>
            <person name="Bicalho R."/>
        </authorList>
    </citation>
    <scope>NUCLEOTIDE SEQUENCE [LARGE SCALE GENOMIC DNA]</scope>
    <source>
        <strain evidence="1 2">A2</strain>
    </source>
</reference>
<gene>
    <name evidence="1" type="ORF">CWM85_07355</name>
</gene>
<dbReference type="AlphaFoldDB" id="A0A2J4ZUZ9"/>
<protein>
    <recommendedName>
        <fullName evidence="3">Type II toxin-antitoxin system YafO family toxin</fullName>
    </recommendedName>
</protein>
<reference evidence="1 2" key="1">
    <citation type="submission" date="2017-11" db="EMBL/GenBank/DDBJ databases">
        <authorList>
            <person name="Han C.G."/>
        </authorList>
    </citation>
    <scope>NUCLEOTIDE SEQUENCE [LARGE SCALE GENOMIC DNA]</scope>
    <source>
        <strain evidence="1 2">A2</strain>
    </source>
</reference>
<comment type="caution">
    <text evidence="1">The sequence shown here is derived from an EMBL/GenBank/DDBJ whole genome shotgun (WGS) entry which is preliminary data.</text>
</comment>
<proteinExistence type="predicted"/>
<accession>A0A2J4ZUZ9</accession>
<evidence type="ECO:0000313" key="1">
    <source>
        <dbReference type="EMBL" id="PLM66863.1"/>
    </source>
</evidence>
<name>A0A2J4ZUZ9_9ENTR</name>
<organism evidence="1 2">
    <name type="scientific">Klebsiella michiganensis</name>
    <dbReference type="NCBI Taxonomy" id="1134687"/>
    <lineage>
        <taxon>Bacteria</taxon>
        <taxon>Pseudomonadati</taxon>
        <taxon>Pseudomonadota</taxon>
        <taxon>Gammaproteobacteria</taxon>
        <taxon>Enterobacterales</taxon>
        <taxon>Enterobacteriaceae</taxon>
        <taxon>Klebsiella/Raoultella group</taxon>
        <taxon>Klebsiella</taxon>
    </lineage>
</organism>
<evidence type="ECO:0008006" key="3">
    <source>
        <dbReference type="Google" id="ProtNLM"/>
    </source>
</evidence>
<dbReference type="Proteomes" id="UP000234661">
    <property type="component" value="Unassembled WGS sequence"/>
</dbReference>